<dbReference type="GO" id="GO:1903457">
    <property type="term" value="P:lactate catabolic process"/>
    <property type="evidence" value="ECO:0007669"/>
    <property type="project" value="TreeGrafter"/>
</dbReference>
<sequence>MQVREELAEALRYAVKGEVHFDDVSRMLYSTDASIYEIEPLGLLVPKDEADVVVVVKMATERGMAILPRGGGTSLAG</sequence>
<dbReference type="InterPro" id="IPR036318">
    <property type="entry name" value="FAD-bd_PCMH-like_sf"/>
</dbReference>
<dbReference type="Gene3D" id="3.30.43.10">
    <property type="entry name" value="Uridine Diphospho-n-acetylenolpyruvylglucosamine Reductase, domain 2"/>
    <property type="match status" value="1"/>
</dbReference>
<proteinExistence type="predicted"/>
<gene>
    <name evidence="2" type="ORF">METZ01_LOCUS338098</name>
</gene>
<dbReference type="InterPro" id="IPR006094">
    <property type="entry name" value="Oxid_FAD_bind_N"/>
</dbReference>
<dbReference type="GO" id="GO:0050660">
    <property type="term" value="F:flavin adenine dinucleotide binding"/>
    <property type="evidence" value="ECO:0007669"/>
    <property type="project" value="InterPro"/>
</dbReference>
<dbReference type="SUPFAM" id="SSF56176">
    <property type="entry name" value="FAD-binding/transporter-associated domain-like"/>
    <property type="match status" value="1"/>
</dbReference>
<feature type="domain" description="FAD linked oxidase N-terminal" evidence="1">
    <location>
        <begin position="40"/>
        <end position="77"/>
    </location>
</feature>
<dbReference type="PANTHER" id="PTHR11748">
    <property type="entry name" value="D-LACTATE DEHYDROGENASE"/>
    <property type="match status" value="1"/>
</dbReference>
<evidence type="ECO:0000313" key="2">
    <source>
        <dbReference type="EMBL" id="SVC85244.1"/>
    </source>
</evidence>
<dbReference type="GO" id="GO:0004458">
    <property type="term" value="F:D-lactate dehydrogenase (cytochrome) activity"/>
    <property type="evidence" value="ECO:0007669"/>
    <property type="project" value="TreeGrafter"/>
</dbReference>
<protein>
    <recommendedName>
        <fullName evidence="1">FAD linked oxidase N-terminal domain-containing protein</fullName>
    </recommendedName>
</protein>
<name>A0A382QI85_9ZZZZ</name>
<feature type="non-terminal residue" evidence="2">
    <location>
        <position position="77"/>
    </location>
</feature>
<accession>A0A382QI85</accession>
<dbReference type="PANTHER" id="PTHR11748:SF119">
    <property type="entry name" value="D-2-HYDROXYGLUTARATE DEHYDROGENASE"/>
    <property type="match status" value="1"/>
</dbReference>
<reference evidence="2" key="1">
    <citation type="submission" date="2018-05" db="EMBL/GenBank/DDBJ databases">
        <authorList>
            <person name="Lanie J.A."/>
            <person name="Ng W.-L."/>
            <person name="Kazmierczak K.M."/>
            <person name="Andrzejewski T.M."/>
            <person name="Davidsen T.M."/>
            <person name="Wayne K.J."/>
            <person name="Tettelin H."/>
            <person name="Glass J.I."/>
            <person name="Rusch D."/>
            <person name="Podicherti R."/>
            <person name="Tsui H.-C.T."/>
            <person name="Winkler M.E."/>
        </authorList>
    </citation>
    <scope>NUCLEOTIDE SEQUENCE</scope>
</reference>
<dbReference type="AlphaFoldDB" id="A0A382QI85"/>
<dbReference type="GO" id="GO:0008720">
    <property type="term" value="F:D-lactate dehydrogenase (NAD+) activity"/>
    <property type="evidence" value="ECO:0007669"/>
    <property type="project" value="TreeGrafter"/>
</dbReference>
<dbReference type="EMBL" id="UINC01114731">
    <property type="protein sequence ID" value="SVC85244.1"/>
    <property type="molecule type" value="Genomic_DNA"/>
</dbReference>
<organism evidence="2">
    <name type="scientific">marine metagenome</name>
    <dbReference type="NCBI Taxonomy" id="408172"/>
    <lineage>
        <taxon>unclassified sequences</taxon>
        <taxon>metagenomes</taxon>
        <taxon>ecological metagenomes</taxon>
    </lineage>
</organism>
<dbReference type="Pfam" id="PF01565">
    <property type="entry name" value="FAD_binding_4"/>
    <property type="match status" value="1"/>
</dbReference>
<dbReference type="InterPro" id="IPR016167">
    <property type="entry name" value="FAD-bd_PCMH_sub1"/>
</dbReference>
<evidence type="ECO:0000259" key="1">
    <source>
        <dbReference type="Pfam" id="PF01565"/>
    </source>
</evidence>